<reference evidence="1 2" key="1">
    <citation type="submission" date="2018-09" db="EMBL/GenBank/DDBJ databases">
        <title>Draft genome sequence of Rhodopseudomonas palustris 2.1.18.</title>
        <authorList>
            <person name="Robertson S.L."/>
            <person name="Meyer T.E."/>
            <person name="Kyndt J.A."/>
        </authorList>
    </citation>
    <scope>NUCLEOTIDE SEQUENCE [LARGE SCALE GENOMIC DNA]</scope>
    <source>
        <strain evidence="1 2">2.1.18</strain>
    </source>
</reference>
<gene>
    <name evidence="1" type="ORF">D4Q52_14300</name>
</gene>
<comment type="caution">
    <text evidence="1">The sequence shown here is derived from an EMBL/GenBank/DDBJ whole genome shotgun (WGS) entry which is preliminary data.</text>
</comment>
<dbReference type="Proteomes" id="UP000285523">
    <property type="component" value="Unassembled WGS sequence"/>
</dbReference>
<accession>A0A418VD28</accession>
<organism evidence="1 2">
    <name type="scientific">Rhodopseudomonas palustris</name>
    <dbReference type="NCBI Taxonomy" id="1076"/>
    <lineage>
        <taxon>Bacteria</taxon>
        <taxon>Pseudomonadati</taxon>
        <taxon>Pseudomonadota</taxon>
        <taxon>Alphaproteobacteria</taxon>
        <taxon>Hyphomicrobiales</taxon>
        <taxon>Nitrobacteraceae</taxon>
        <taxon>Rhodopseudomonas</taxon>
    </lineage>
</organism>
<dbReference type="EMBL" id="QYYD01000013">
    <property type="protein sequence ID" value="RJF74053.1"/>
    <property type="molecule type" value="Genomic_DNA"/>
</dbReference>
<dbReference type="AlphaFoldDB" id="A0A418VD28"/>
<name>A0A418VD28_RHOPL</name>
<evidence type="ECO:0000313" key="1">
    <source>
        <dbReference type="EMBL" id="RJF74053.1"/>
    </source>
</evidence>
<proteinExistence type="predicted"/>
<evidence type="ECO:0000313" key="2">
    <source>
        <dbReference type="Proteomes" id="UP000285523"/>
    </source>
</evidence>
<dbReference type="OrthoDB" id="8140877at2"/>
<sequence length="65" mass="7672">MKKRRNRTKQQLSLEERLSLCSERWKREAEQSGSSEIQGVWQERARSAEAARGMIAWLQEREGSH</sequence>
<protein>
    <submittedName>
        <fullName evidence="1">Uncharacterized protein</fullName>
    </submittedName>
</protein>